<dbReference type="EMBL" id="JBJJXI010000111">
    <property type="protein sequence ID" value="KAL3391176.1"/>
    <property type="molecule type" value="Genomic_DNA"/>
</dbReference>
<evidence type="ECO:0000259" key="9">
    <source>
        <dbReference type="PROSITE" id="PS50050"/>
    </source>
</evidence>
<feature type="repeat" description="TNFR-Cys" evidence="7">
    <location>
        <begin position="44"/>
        <end position="83"/>
    </location>
</feature>
<feature type="disulfide bond" evidence="7">
    <location>
        <begin position="62"/>
        <end position="75"/>
    </location>
</feature>
<feature type="compositionally biased region" description="Low complexity" evidence="8">
    <location>
        <begin position="152"/>
        <end position="161"/>
    </location>
</feature>
<comment type="caution">
    <text evidence="7">Lacks conserved residue(s) required for the propagation of feature annotation.</text>
</comment>
<evidence type="ECO:0000256" key="7">
    <source>
        <dbReference type="PROSITE-ProRule" id="PRU00206"/>
    </source>
</evidence>
<evidence type="ECO:0000256" key="2">
    <source>
        <dbReference type="ARBA" id="ARBA00022737"/>
    </source>
</evidence>
<dbReference type="PANTHER" id="PTHR46330">
    <property type="entry name" value="TUMOR NECROSIS FACTOR RECEPTOR SUPERFAMILY MEMBER 10B"/>
    <property type="match status" value="1"/>
</dbReference>
<keyword evidence="2" id="KW-0677">Repeat</keyword>
<evidence type="ECO:0000313" key="11">
    <source>
        <dbReference type="Proteomes" id="UP001627154"/>
    </source>
</evidence>
<feature type="domain" description="TNFR-Cys" evidence="9">
    <location>
        <begin position="44"/>
        <end position="83"/>
    </location>
</feature>
<feature type="region of interest" description="Disordered" evidence="8">
    <location>
        <begin position="152"/>
        <end position="182"/>
    </location>
</feature>
<accession>A0ABD2WE13</accession>
<dbReference type="SMART" id="SM00208">
    <property type="entry name" value="TNFR"/>
    <property type="match status" value="2"/>
</dbReference>
<protein>
    <recommendedName>
        <fullName evidence="9">TNFR-Cys domain-containing protein</fullName>
    </recommendedName>
</protein>
<dbReference type="GO" id="GO:0016020">
    <property type="term" value="C:membrane"/>
    <property type="evidence" value="ECO:0007669"/>
    <property type="project" value="UniProtKB-SubCell"/>
</dbReference>
<keyword evidence="3" id="KW-0472">Membrane</keyword>
<dbReference type="SUPFAM" id="SSF57586">
    <property type="entry name" value="TNF receptor-like"/>
    <property type="match status" value="2"/>
</dbReference>
<dbReference type="AlphaFoldDB" id="A0ABD2WE13"/>
<name>A0ABD2WE13_9HYME</name>
<reference evidence="10 11" key="1">
    <citation type="journal article" date="2024" name="bioRxiv">
        <title>A reference genome for Trichogramma kaykai: A tiny desert-dwelling parasitoid wasp with competing sex-ratio distorters.</title>
        <authorList>
            <person name="Culotta J."/>
            <person name="Lindsey A.R."/>
        </authorList>
    </citation>
    <scope>NUCLEOTIDE SEQUENCE [LARGE SCALE GENOMIC DNA]</scope>
    <source>
        <strain evidence="10 11">KSX58</strain>
    </source>
</reference>
<dbReference type="Proteomes" id="UP001627154">
    <property type="component" value="Unassembled WGS sequence"/>
</dbReference>
<comment type="subcellular location">
    <subcellularLocation>
        <location evidence="1">Membrane</location>
    </subcellularLocation>
</comment>
<evidence type="ECO:0000313" key="10">
    <source>
        <dbReference type="EMBL" id="KAL3391176.1"/>
    </source>
</evidence>
<dbReference type="PROSITE" id="PS50050">
    <property type="entry name" value="TNFR_NGFR_2"/>
    <property type="match status" value="1"/>
</dbReference>
<feature type="compositionally biased region" description="Basic and acidic residues" evidence="8">
    <location>
        <begin position="170"/>
        <end position="182"/>
    </location>
</feature>
<feature type="disulfide bond" evidence="7">
    <location>
        <begin position="65"/>
        <end position="83"/>
    </location>
</feature>
<dbReference type="InterPro" id="IPR052491">
    <property type="entry name" value="TNFRSF10"/>
</dbReference>
<dbReference type="Gene3D" id="2.10.50.10">
    <property type="entry name" value="Tumor Necrosis Factor Receptor, subunit A, domain 2"/>
    <property type="match status" value="2"/>
</dbReference>
<keyword evidence="6" id="KW-0325">Glycoprotein</keyword>
<keyword evidence="11" id="KW-1185">Reference proteome</keyword>
<evidence type="ECO:0000256" key="3">
    <source>
        <dbReference type="ARBA" id="ARBA00023136"/>
    </source>
</evidence>
<dbReference type="InterPro" id="IPR001368">
    <property type="entry name" value="TNFR/NGFR_Cys_rich_reg"/>
</dbReference>
<evidence type="ECO:0000256" key="6">
    <source>
        <dbReference type="ARBA" id="ARBA00023180"/>
    </source>
</evidence>
<evidence type="ECO:0000256" key="5">
    <source>
        <dbReference type="ARBA" id="ARBA00023170"/>
    </source>
</evidence>
<evidence type="ECO:0000256" key="8">
    <source>
        <dbReference type="SAM" id="MobiDB-lite"/>
    </source>
</evidence>
<gene>
    <name evidence="10" type="ORF">TKK_013926</name>
</gene>
<evidence type="ECO:0000256" key="1">
    <source>
        <dbReference type="ARBA" id="ARBA00004370"/>
    </source>
</evidence>
<proteinExistence type="predicted"/>
<evidence type="ECO:0000256" key="4">
    <source>
        <dbReference type="ARBA" id="ARBA00023157"/>
    </source>
</evidence>
<dbReference type="PROSITE" id="PS00652">
    <property type="entry name" value="TNFR_NGFR_1"/>
    <property type="match status" value="1"/>
</dbReference>
<keyword evidence="5" id="KW-0675">Receptor</keyword>
<sequence length="182" mass="20868">MQSAEARVHLRHHRGEGSSHCSRCAPGWGVVEHCSRGRDTKCAECQPGSYSPHHGTQPCWLCSRCGPGLYEAKACTTSSDTICDSCLRQAPDNPDFRRKCQQQHHREAAIYLAPEDARNTGEQSELVNVDLTREIDAERERERLLWQDAQAQLKEQQQMRARANSLQQQQHEHEQQRRQQLD</sequence>
<dbReference type="Pfam" id="PF00020">
    <property type="entry name" value="TNFR_c6"/>
    <property type="match status" value="2"/>
</dbReference>
<keyword evidence="4 7" id="KW-1015">Disulfide bond</keyword>
<dbReference type="PANTHER" id="PTHR46330:SF6">
    <property type="entry name" value="HEMATOPOIETIC DEATH RECEPTOR-RELATED"/>
    <property type="match status" value="1"/>
</dbReference>
<organism evidence="10 11">
    <name type="scientific">Trichogramma kaykai</name>
    <dbReference type="NCBI Taxonomy" id="54128"/>
    <lineage>
        <taxon>Eukaryota</taxon>
        <taxon>Metazoa</taxon>
        <taxon>Ecdysozoa</taxon>
        <taxon>Arthropoda</taxon>
        <taxon>Hexapoda</taxon>
        <taxon>Insecta</taxon>
        <taxon>Pterygota</taxon>
        <taxon>Neoptera</taxon>
        <taxon>Endopterygota</taxon>
        <taxon>Hymenoptera</taxon>
        <taxon>Apocrita</taxon>
        <taxon>Proctotrupomorpha</taxon>
        <taxon>Chalcidoidea</taxon>
        <taxon>Trichogrammatidae</taxon>
        <taxon>Trichogramma</taxon>
    </lineage>
</organism>
<comment type="caution">
    <text evidence="10">The sequence shown here is derived from an EMBL/GenBank/DDBJ whole genome shotgun (WGS) entry which is preliminary data.</text>
</comment>